<comment type="caution">
    <text evidence="8">The sequence shown here is derived from an EMBL/GenBank/DDBJ whole genome shotgun (WGS) entry which is preliminary data.</text>
</comment>
<evidence type="ECO:0000313" key="8">
    <source>
        <dbReference type="EMBL" id="PVU96808.1"/>
    </source>
</evidence>
<keyword evidence="5" id="KW-0496">Mitochondrion</keyword>
<dbReference type="GO" id="GO:0003860">
    <property type="term" value="F:3-hydroxyisobutyryl-CoA hydrolase activity"/>
    <property type="evidence" value="ECO:0007669"/>
    <property type="project" value="UniProtKB-EC"/>
</dbReference>
<evidence type="ECO:0000256" key="4">
    <source>
        <dbReference type="ARBA" id="ARBA00022801"/>
    </source>
</evidence>
<dbReference type="PANTHER" id="PTHR43176">
    <property type="entry name" value="3-HYDROXYISOBUTYRYL-COA HYDROLASE-RELATED"/>
    <property type="match status" value="1"/>
</dbReference>
<reference evidence="8 9" key="1">
    <citation type="journal article" date="2018" name="MBio">
        <title>Comparative Genomics Reveals the Core Gene Toolbox for the Fungus-Insect Symbiosis.</title>
        <authorList>
            <person name="Wang Y."/>
            <person name="Stata M."/>
            <person name="Wang W."/>
            <person name="Stajich J.E."/>
            <person name="White M.M."/>
            <person name="Moncalvo J.M."/>
        </authorList>
    </citation>
    <scope>NUCLEOTIDE SEQUENCE [LARGE SCALE GENOMIC DNA]</scope>
    <source>
        <strain evidence="8 9">SWE-8-4</strain>
    </source>
</reference>
<dbReference type="GO" id="GO:0006574">
    <property type="term" value="P:L-valine catabolic process"/>
    <property type="evidence" value="ECO:0007669"/>
    <property type="project" value="TreeGrafter"/>
</dbReference>
<evidence type="ECO:0000259" key="7">
    <source>
        <dbReference type="Pfam" id="PF16113"/>
    </source>
</evidence>
<dbReference type="AlphaFoldDB" id="A0A2T9YWV9"/>
<dbReference type="EC" id="3.1.2.4" evidence="3"/>
<organism evidence="8 9">
    <name type="scientific">Smittium simulii</name>
    <dbReference type="NCBI Taxonomy" id="133385"/>
    <lineage>
        <taxon>Eukaryota</taxon>
        <taxon>Fungi</taxon>
        <taxon>Fungi incertae sedis</taxon>
        <taxon>Zoopagomycota</taxon>
        <taxon>Kickxellomycotina</taxon>
        <taxon>Harpellomycetes</taxon>
        <taxon>Harpellales</taxon>
        <taxon>Legeriomycetaceae</taxon>
        <taxon>Smittium</taxon>
    </lineage>
</organism>
<dbReference type="Gene3D" id="3.90.226.10">
    <property type="entry name" value="2-enoyl-CoA Hydratase, Chain A, domain 1"/>
    <property type="match status" value="1"/>
</dbReference>
<keyword evidence="4" id="KW-0378">Hydrolase</keyword>
<evidence type="ECO:0000256" key="3">
    <source>
        <dbReference type="ARBA" id="ARBA00011915"/>
    </source>
</evidence>
<name>A0A2T9YWV9_9FUNG</name>
<evidence type="ECO:0000256" key="2">
    <source>
        <dbReference type="ARBA" id="ARBA00004173"/>
    </source>
</evidence>
<dbReference type="FunFam" id="3.90.226.10:FF:000026">
    <property type="entry name" value="3-hydroxyisobutyryl-CoA hydrolase, mitochondrial"/>
    <property type="match status" value="1"/>
</dbReference>
<dbReference type="Proteomes" id="UP000245383">
    <property type="component" value="Unassembled WGS sequence"/>
</dbReference>
<evidence type="ECO:0000256" key="1">
    <source>
        <dbReference type="ARBA" id="ARBA00001709"/>
    </source>
</evidence>
<dbReference type="GO" id="GO:0005739">
    <property type="term" value="C:mitochondrion"/>
    <property type="evidence" value="ECO:0007669"/>
    <property type="project" value="UniProtKB-SubCell"/>
</dbReference>
<evidence type="ECO:0000313" key="9">
    <source>
        <dbReference type="Proteomes" id="UP000245383"/>
    </source>
</evidence>
<dbReference type="NCBIfam" id="NF004127">
    <property type="entry name" value="PRK05617.1"/>
    <property type="match status" value="1"/>
</dbReference>
<dbReference type="STRING" id="133385.A0A2T9YWV9"/>
<dbReference type="CDD" id="cd06558">
    <property type="entry name" value="crotonase-like"/>
    <property type="match status" value="1"/>
</dbReference>
<proteinExistence type="predicted"/>
<dbReference type="InterPro" id="IPR029045">
    <property type="entry name" value="ClpP/crotonase-like_dom_sf"/>
</dbReference>
<dbReference type="InterPro" id="IPR032259">
    <property type="entry name" value="HIBYL-CoA-H"/>
</dbReference>
<gene>
    <name evidence="8" type="ORF">BB561_000908</name>
</gene>
<dbReference type="SUPFAM" id="SSF52096">
    <property type="entry name" value="ClpP/crotonase"/>
    <property type="match status" value="1"/>
</dbReference>
<dbReference type="EMBL" id="MBFR01000023">
    <property type="protein sequence ID" value="PVU96808.1"/>
    <property type="molecule type" value="Genomic_DNA"/>
</dbReference>
<dbReference type="Pfam" id="PF16113">
    <property type="entry name" value="ECH_2"/>
    <property type="match status" value="1"/>
</dbReference>
<accession>A0A2T9YWV9</accession>
<comment type="subcellular location">
    <subcellularLocation>
        <location evidence="2">Mitochondrion</location>
    </subcellularLocation>
</comment>
<keyword evidence="9" id="KW-1185">Reference proteome</keyword>
<comment type="catalytic activity">
    <reaction evidence="1">
        <text>3-hydroxy-2-methylpropanoyl-CoA + H2O = 3-hydroxy-2-methylpropanoate + CoA + H(+)</text>
        <dbReference type="Rhea" id="RHEA:20888"/>
        <dbReference type="ChEBI" id="CHEBI:11805"/>
        <dbReference type="ChEBI" id="CHEBI:15377"/>
        <dbReference type="ChEBI" id="CHEBI:15378"/>
        <dbReference type="ChEBI" id="CHEBI:57287"/>
        <dbReference type="ChEBI" id="CHEBI:57340"/>
        <dbReference type="EC" id="3.1.2.4"/>
    </reaction>
</comment>
<dbReference type="OrthoDB" id="1737613at2759"/>
<dbReference type="PANTHER" id="PTHR43176:SF3">
    <property type="entry name" value="3-HYDROXYISOBUTYRYL-COA HYDROLASE, MITOCHONDRIAL"/>
    <property type="match status" value="1"/>
</dbReference>
<evidence type="ECO:0000256" key="6">
    <source>
        <dbReference type="ARBA" id="ARBA00031181"/>
    </source>
</evidence>
<feature type="domain" description="Enoyl-CoA hydratase/isomerase" evidence="7">
    <location>
        <begin position="23"/>
        <end position="351"/>
    </location>
</feature>
<evidence type="ECO:0000256" key="5">
    <source>
        <dbReference type="ARBA" id="ARBA00023128"/>
    </source>
</evidence>
<dbReference type="InterPro" id="IPR045004">
    <property type="entry name" value="ECH_dom"/>
</dbReference>
<protein>
    <recommendedName>
        <fullName evidence="3">3-hydroxyisobutyryl-CoA hydrolase</fullName>
        <ecNumber evidence="3">3.1.2.4</ecNumber>
    </recommendedName>
    <alternativeName>
        <fullName evidence="6">3-hydroxyisobutyryl-coenzyme A hydrolase</fullName>
    </alternativeName>
</protein>
<sequence>MSSYQNDAPQEELYTKSVSGTNYIILNRPKALNSLTTPMLTGIGSYLQKWESDSTCKNIIIKSSSKKAFCAGGDVVHLVKNNIVSDIKGLFFFVDEYSINHVMAVTKKPVIAIIDGITMGGGVGASVHFSFRVATENTLLAMPETLIGLFPDVGATFFLPRLGSELGTYLGLTGTRLVGKDVFYSGFATHYVNSKNIPALEKDLANVLSDSLDETNSILEKYAELGPGDYKDSIDYSIAPILQSIERCFKYNTVESIFAALSNETDQKAWAEQTLVTLKKMSPSSLKISLEAFRRGKDLTIKQCLDMEAQIAWKIIQTNDFREGVSELLITKTKKPKFSPNTIYNVDQELTISKYFIDVDSRFNPKFISEIDFYQYPHKKYTLPNQSDINEYINSFVSINRSSEHEINAAKELIVNHFDTLYNHKAGVKEIVWLILSQILLNETANTQNNSRQSKL</sequence>